<evidence type="ECO:0000259" key="1">
    <source>
        <dbReference type="Pfam" id="PF07969"/>
    </source>
</evidence>
<dbReference type="GO" id="GO:0016810">
    <property type="term" value="F:hydrolase activity, acting on carbon-nitrogen (but not peptide) bonds"/>
    <property type="evidence" value="ECO:0007669"/>
    <property type="project" value="InterPro"/>
</dbReference>
<proteinExistence type="predicted"/>
<dbReference type="SUPFAM" id="SSF51338">
    <property type="entry name" value="Composite domain of metallo-dependent hydrolases"/>
    <property type="match status" value="1"/>
</dbReference>
<name>X1MXN2_9ZZZZ</name>
<feature type="non-terminal residue" evidence="2">
    <location>
        <position position="1"/>
    </location>
</feature>
<accession>X1MXN2</accession>
<dbReference type="InterPro" id="IPR013108">
    <property type="entry name" value="Amidohydro_3"/>
</dbReference>
<dbReference type="Pfam" id="PF07969">
    <property type="entry name" value="Amidohydro_3"/>
    <property type="match status" value="1"/>
</dbReference>
<protein>
    <recommendedName>
        <fullName evidence="1">Amidohydrolase 3 domain-containing protein</fullName>
    </recommendedName>
</protein>
<dbReference type="InterPro" id="IPR011059">
    <property type="entry name" value="Metal-dep_hydrolase_composite"/>
</dbReference>
<organism evidence="2">
    <name type="scientific">marine sediment metagenome</name>
    <dbReference type="NCBI Taxonomy" id="412755"/>
    <lineage>
        <taxon>unclassified sequences</taxon>
        <taxon>metagenomes</taxon>
        <taxon>ecological metagenomes</taxon>
    </lineage>
</organism>
<comment type="caution">
    <text evidence="2">The sequence shown here is derived from an EMBL/GenBank/DDBJ whole genome shotgun (WGS) entry which is preliminary data.</text>
</comment>
<dbReference type="AlphaFoldDB" id="X1MXN2"/>
<feature type="domain" description="Amidohydrolase 3" evidence="1">
    <location>
        <begin position="25"/>
        <end position="119"/>
    </location>
</feature>
<sequence length="179" mass="20445">SFYISQAHLTDIPEIISWLLNKNSRNTFMENMNNEFKQDNPLFSIEDTFSINDLIIITRASPAKSLGLGDIKGNLGIGADADINMLNLNLQEIDYASQIDEIKKAFSDIDTVIKNGIIVKQGEKINLNHKGALYWSKGTVNTQNYEKIMDKKKEFYKKYSSIFYESLKPNTDKIKLIKI</sequence>
<gene>
    <name evidence="2" type="ORF">S06H3_29647</name>
</gene>
<reference evidence="2" key="1">
    <citation type="journal article" date="2014" name="Front. Microbiol.">
        <title>High frequency of phylogenetically diverse reductive dehalogenase-homologous genes in deep subseafloor sedimentary metagenomes.</title>
        <authorList>
            <person name="Kawai M."/>
            <person name="Futagami T."/>
            <person name="Toyoda A."/>
            <person name="Takaki Y."/>
            <person name="Nishi S."/>
            <person name="Hori S."/>
            <person name="Arai W."/>
            <person name="Tsubouchi T."/>
            <person name="Morono Y."/>
            <person name="Uchiyama I."/>
            <person name="Ito T."/>
            <person name="Fujiyama A."/>
            <person name="Inagaki F."/>
            <person name="Takami H."/>
        </authorList>
    </citation>
    <scope>NUCLEOTIDE SEQUENCE</scope>
    <source>
        <strain evidence="2">Expedition CK06-06</strain>
    </source>
</reference>
<evidence type="ECO:0000313" key="2">
    <source>
        <dbReference type="EMBL" id="GAI22796.1"/>
    </source>
</evidence>
<dbReference type="EMBL" id="BARV01017392">
    <property type="protein sequence ID" value="GAI22796.1"/>
    <property type="molecule type" value="Genomic_DNA"/>
</dbReference>